<evidence type="ECO:0000313" key="11">
    <source>
        <dbReference type="Proteomes" id="UP000001819"/>
    </source>
</evidence>
<keyword evidence="6" id="KW-0732">Signal</keyword>
<dbReference type="Pfam" id="PF03769">
    <property type="entry name" value="Attacin_C"/>
    <property type="match status" value="1"/>
</dbReference>
<dbReference type="InParanoid" id="A0A6I8UR12"/>
<dbReference type="InterPro" id="IPR005521">
    <property type="entry name" value="Attacin_C"/>
</dbReference>
<reference evidence="12" key="2">
    <citation type="submission" date="2025-08" db="UniProtKB">
        <authorList>
            <consortium name="RefSeq"/>
        </authorList>
    </citation>
    <scope>IDENTIFICATION</scope>
    <source>
        <strain evidence="12">MV-25-SWS-2005</strain>
        <tissue evidence="12">Whole body</tissue>
    </source>
</reference>
<comment type="similarity">
    <text evidence="2">Belongs to the attacin/sarcotoxin-2 family.</text>
</comment>
<evidence type="ECO:0000256" key="6">
    <source>
        <dbReference type="ARBA" id="ARBA00022729"/>
    </source>
</evidence>
<keyword evidence="11" id="KW-1185">Reference proteome</keyword>
<feature type="domain" description="Attacin C-terminal" evidence="10">
    <location>
        <begin position="67"/>
        <end position="182"/>
    </location>
</feature>
<reference evidence="11" key="1">
    <citation type="submission" date="2024-06" db="UniProtKB">
        <authorList>
            <consortium name="RefSeq"/>
        </authorList>
    </citation>
    <scope>NUCLEOTIDE SEQUENCE [LARGE SCALE GENOMIC DNA]</scope>
    <source>
        <strain evidence="11">MV2-25</strain>
    </source>
</reference>
<accession>A0A6I8UR12</accession>
<evidence type="ECO:0000256" key="2">
    <source>
        <dbReference type="ARBA" id="ARBA00007550"/>
    </source>
</evidence>
<evidence type="ECO:0000256" key="1">
    <source>
        <dbReference type="ARBA" id="ARBA00004613"/>
    </source>
</evidence>
<evidence type="ECO:0000259" key="9">
    <source>
        <dbReference type="Pfam" id="PF03768"/>
    </source>
</evidence>
<dbReference type="InterPro" id="IPR005520">
    <property type="entry name" value="Attacin_N"/>
</dbReference>
<comment type="subcellular location">
    <subcellularLocation>
        <location evidence="1">Secreted</location>
    </subcellularLocation>
</comment>
<dbReference type="GO" id="GO:0045087">
    <property type="term" value="P:innate immune response"/>
    <property type="evidence" value="ECO:0007669"/>
    <property type="project" value="UniProtKB-KW"/>
</dbReference>
<evidence type="ECO:0000256" key="7">
    <source>
        <dbReference type="ARBA" id="ARBA00022859"/>
    </source>
</evidence>
<keyword evidence="8" id="KW-0044">Antibiotic</keyword>
<sequence>MDCQATGNPKTGEASARCGVMVGHDQANARAGVFAMTPGTGGPVTKGVYGAVNANGHGLSVQHGHIEGIGSTTTATAQANLLHTQKNTTLNATGYHSHSRTHDQFGAGLNMQTSAGHSAALGVNRVPQFDVTTMQATGRANLYTSPSGNLNLNATGNAVRHMSGPLRGKSDIGGGLNLRYDF</sequence>
<dbReference type="Proteomes" id="UP000001819">
    <property type="component" value="Chromosome 2"/>
</dbReference>
<keyword evidence="5" id="KW-0399">Innate immunity</keyword>
<protein>
    <submittedName>
        <fullName evidence="12">Attacin-A</fullName>
    </submittedName>
</protein>
<evidence type="ECO:0000256" key="4">
    <source>
        <dbReference type="ARBA" id="ARBA00022529"/>
    </source>
</evidence>
<evidence type="ECO:0000256" key="8">
    <source>
        <dbReference type="ARBA" id="ARBA00023022"/>
    </source>
</evidence>
<dbReference type="GO" id="GO:0005576">
    <property type="term" value="C:extracellular region"/>
    <property type="evidence" value="ECO:0007669"/>
    <property type="project" value="UniProtKB-SubCell"/>
</dbReference>
<dbReference type="GO" id="GO:0042742">
    <property type="term" value="P:defense response to bacterium"/>
    <property type="evidence" value="ECO:0007669"/>
    <property type="project" value="UniProtKB-KW"/>
</dbReference>
<keyword evidence="3" id="KW-0964">Secreted</keyword>
<dbReference type="Pfam" id="PF03768">
    <property type="entry name" value="Attacin_N"/>
    <property type="match status" value="1"/>
</dbReference>
<dbReference type="RefSeq" id="XP_001359554.2">
    <property type="nucleotide sequence ID" value="XM_001359517.4"/>
</dbReference>
<evidence type="ECO:0000313" key="12">
    <source>
        <dbReference type="RefSeq" id="XP_001359554.2"/>
    </source>
</evidence>
<dbReference type="AlphaFoldDB" id="A0A6I8UR12"/>
<organism evidence="11 12">
    <name type="scientific">Drosophila pseudoobscura pseudoobscura</name>
    <name type="common">Fruit fly</name>
    <dbReference type="NCBI Taxonomy" id="46245"/>
    <lineage>
        <taxon>Eukaryota</taxon>
        <taxon>Metazoa</taxon>
        <taxon>Ecdysozoa</taxon>
        <taxon>Arthropoda</taxon>
        <taxon>Hexapoda</taxon>
        <taxon>Insecta</taxon>
        <taxon>Pterygota</taxon>
        <taxon>Neoptera</taxon>
        <taxon>Endopterygota</taxon>
        <taxon>Diptera</taxon>
        <taxon>Brachycera</taxon>
        <taxon>Muscomorpha</taxon>
        <taxon>Ephydroidea</taxon>
        <taxon>Drosophilidae</taxon>
        <taxon>Drosophila</taxon>
        <taxon>Sophophora</taxon>
    </lineage>
</organism>
<keyword evidence="4" id="KW-0929">Antimicrobial</keyword>
<evidence type="ECO:0000256" key="5">
    <source>
        <dbReference type="ARBA" id="ARBA00022588"/>
    </source>
</evidence>
<name>A0A6I8UR12_DROPS</name>
<feature type="domain" description="Attacin N-terminal" evidence="9">
    <location>
        <begin position="1"/>
        <end position="65"/>
    </location>
</feature>
<evidence type="ECO:0000259" key="10">
    <source>
        <dbReference type="Pfam" id="PF03769"/>
    </source>
</evidence>
<gene>
    <name evidence="12" type="primary">AttD</name>
</gene>
<proteinExistence type="inferred from homology"/>
<evidence type="ECO:0000256" key="3">
    <source>
        <dbReference type="ARBA" id="ARBA00022525"/>
    </source>
</evidence>
<keyword evidence="7" id="KW-0391">Immunity</keyword>
<dbReference type="KEGG" id="dpo:4802684"/>